<comment type="caution">
    <text evidence="1">The sequence shown here is derived from an EMBL/GenBank/DDBJ whole genome shotgun (WGS) entry which is preliminary data.</text>
</comment>
<organism evidence="1 2">
    <name type="scientific">Leptospira andrefontaineae</name>
    <dbReference type="NCBI Taxonomy" id="2484976"/>
    <lineage>
        <taxon>Bacteria</taxon>
        <taxon>Pseudomonadati</taxon>
        <taxon>Spirochaetota</taxon>
        <taxon>Spirochaetia</taxon>
        <taxon>Leptospirales</taxon>
        <taxon>Leptospiraceae</taxon>
        <taxon>Leptospira</taxon>
    </lineage>
</organism>
<dbReference type="PANTHER" id="PTHR37841:SF1">
    <property type="entry name" value="DUF3298 DOMAIN-CONTAINING PROTEIN"/>
    <property type="match status" value="1"/>
</dbReference>
<dbReference type="Proteomes" id="UP000298097">
    <property type="component" value="Unassembled WGS sequence"/>
</dbReference>
<dbReference type="OrthoDB" id="210273at2"/>
<gene>
    <name evidence="1" type="ORF">EHO65_09295</name>
</gene>
<accession>A0A4R9H5D5</accession>
<dbReference type="Pfam" id="PF14903">
    <property type="entry name" value="WG_beta_rep"/>
    <property type="match status" value="7"/>
</dbReference>
<evidence type="ECO:0000313" key="1">
    <source>
        <dbReference type="EMBL" id="TGK40299.1"/>
    </source>
</evidence>
<dbReference type="SUPFAM" id="SSF69360">
    <property type="entry name" value="Cell wall binding repeat"/>
    <property type="match status" value="2"/>
</dbReference>
<dbReference type="AlphaFoldDB" id="A0A4R9H5D5"/>
<reference evidence="1" key="1">
    <citation type="journal article" date="2019" name="PLoS Negl. Trop. Dis.">
        <title>Revisiting the worldwide diversity of Leptospira species in the environment.</title>
        <authorList>
            <person name="Vincent A.T."/>
            <person name="Schiettekatte O."/>
            <person name="Bourhy P."/>
            <person name="Veyrier F.J."/>
            <person name="Picardeau M."/>
        </authorList>
    </citation>
    <scope>NUCLEOTIDE SEQUENCE [LARGE SCALE GENOMIC DNA]</scope>
    <source>
        <strain evidence="1">201800301</strain>
    </source>
</reference>
<protein>
    <submittedName>
        <fullName evidence="1">WG repeat-containing protein</fullName>
    </submittedName>
</protein>
<sequence length="576" mass="65937">MQILKNFILLIFLFSLSFSDCKLKKSNFCEAKFQKEIIYEQGDKKLLALISNNPDVPRIVLAESIYDRSPYDLISIRESYFNEGVIDSDGNIIVKPEYSSGNLFIYGSMMPVFWLHDFQTSKVYLSRTLLRTFPGKVRVISVIDKEQLIIIEQEDQFAVFDFAGKDLIFLRRGHYSGYEQGMFLIKVGEKYQFLDRNGKVLGNKTFEDAKEFSESLAPVKLKNKWGFFNNNGTWTIQTTFDEAKQFQNDLAAVKVADQWGYIDRNGKFIVEPQFKDAYEFTKGGIAKVLLSKGCQILSKEGALGPKGDYCNIKGSQLISISSEDSEHYVLFDQRNGFVELGEVGESFPNYFSFRQNGKIGLVSPDTGFVISPEYDSVRYNQTDELYILERSGLTDILNSNGSWFLRGTKESIFGCKENICITVDRKTGRKGYIESNLKKITENIFTYADSFSDGLAKVFRDGNWEYIDTTGKTVFKGAYKNSGNFFQGLAWFEQNGKFGYLNRNGKMQIPVEFDTAENFFDSFAIAKKDGRFGLINTKGEFVISPMFEAIERIEPKRYRVQFEKRYGILNLEKCGL</sequence>
<dbReference type="EMBL" id="RQEY01000015">
    <property type="protein sequence ID" value="TGK40299.1"/>
    <property type="molecule type" value="Genomic_DNA"/>
</dbReference>
<dbReference type="PANTHER" id="PTHR37841">
    <property type="entry name" value="GLR2918 PROTEIN"/>
    <property type="match status" value="1"/>
</dbReference>
<evidence type="ECO:0000313" key="2">
    <source>
        <dbReference type="Proteomes" id="UP000298097"/>
    </source>
</evidence>
<name>A0A4R9H5D5_9LEPT</name>
<proteinExistence type="predicted"/>
<keyword evidence="2" id="KW-1185">Reference proteome</keyword>
<dbReference type="InterPro" id="IPR032774">
    <property type="entry name" value="WG_beta_rep"/>
</dbReference>